<dbReference type="RefSeq" id="XP_020128322.1">
    <property type="nucleotide sequence ID" value="XM_020275820.1"/>
</dbReference>
<name>A0A1J9QSX5_9PEZI</name>
<dbReference type="OrthoDB" id="3878766at2759"/>
<gene>
    <name evidence="2" type="ORF">BKCO1_4100057</name>
</gene>
<dbReference type="EMBL" id="MNUE01000041">
    <property type="protein sequence ID" value="OJD32062.1"/>
    <property type="molecule type" value="Genomic_DNA"/>
</dbReference>
<organism evidence="2 3">
    <name type="scientific">Diplodia corticola</name>
    <dbReference type="NCBI Taxonomy" id="236234"/>
    <lineage>
        <taxon>Eukaryota</taxon>
        <taxon>Fungi</taxon>
        <taxon>Dikarya</taxon>
        <taxon>Ascomycota</taxon>
        <taxon>Pezizomycotina</taxon>
        <taxon>Dothideomycetes</taxon>
        <taxon>Dothideomycetes incertae sedis</taxon>
        <taxon>Botryosphaeriales</taxon>
        <taxon>Botryosphaeriaceae</taxon>
        <taxon>Diplodia</taxon>
    </lineage>
</organism>
<accession>A0A1J9QSX5</accession>
<dbReference type="AlphaFoldDB" id="A0A1J9QSX5"/>
<evidence type="ECO:0000313" key="2">
    <source>
        <dbReference type="EMBL" id="OJD32062.1"/>
    </source>
</evidence>
<feature type="chain" id="PRO_5012837386" evidence="1">
    <location>
        <begin position="25"/>
        <end position="200"/>
    </location>
</feature>
<keyword evidence="3" id="KW-1185">Reference proteome</keyword>
<feature type="signal peptide" evidence="1">
    <location>
        <begin position="1"/>
        <end position="24"/>
    </location>
</feature>
<evidence type="ECO:0000313" key="3">
    <source>
        <dbReference type="Proteomes" id="UP000183809"/>
    </source>
</evidence>
<evidence type="ECO:0000256" key="1">
    <source>
        <dbReference type="SAM" id="SignalP"/>
    </source>
</evidence>
<comment type="caution">
    <text evidence="2">The sequence shown here is derived from an EMBL/GenBank/DDBJ whole genome shotgun (WGS) entry which is preliminary data.</text>
</comment>
<reference evidence="2 3" key="1">
    <citation type="submission" date="2016-10" db="EMBL/GenBank/DDBJ databases">
        <title>Proteomics and genomics reveal pathogen-plant mechanisms compatible with a hemibiotrophic lifestyle of Diplodia corticola.</title>
        <authorList>
            <person name="Fernandes I."/>
            <person name="De Jonge R."/>
            <person name="Van De Peer Y."/>
            <person name="Devreese B."/>
            <person name="Alves A."/>
            <person name="Esteves A.C."/>
        </authorList>
    </citation>
    <scope>NUCLEOTIDE SEQUENCE [LARGE SCALE GENOMIC DNA]</scope>
    <source>
        <strain evidence="2 3">CBS 112549</strain>
    </source>
</reference>
<dbReference type="GeneID" id="31016081"/>
<keyword evidence="1" id="KW-0732">Signal</keyword>
<proteinExistence type="predicted"/>
<sequence length="200" mass="21236">MKPTPALASALILTASRLVGRAIAVDPRFPPTGPFKMTVLAPDQPAIHYSPVKASGGYFYINKPTNSTCGDVEPILDGPTADGGALSTYGDGREDTQQTFLDISGAAGGIFSYLGPLYKALTFDHIADEFSRVAGDDISQLYYEDAGWLACPTGNDPADGVYVVYADKAYGHAVGREECIPFGIRTDAVEGEGLRVCEYL</sequence>
<dbReference type="Proteomes" id="UP000183809">
    <property type="component" value="Unassembled WGS sequence"/>
</dbReference>
<protein>
    <submittedName>
        <fullName evidence="2">Cell wall protein</fullName>
    </submittedName>
</protein>